<comment type="similarity">
    <text evidence="2">Belongs to the class-III pyridine nucleotide-disulfide oxidoreductase family.</text>
</comment>
<dbReference type="Gene3D" id="3.40.250.10">
    <property type="entry name" value="Rhodanese-like domain"/>
    <property type="match status" value="1"/>
</dbReference>
<reference evidence="9" key="3">
    <citation type="submission" date="2018-11" db="EMBL/GenBank/DDBJ databases">
        <authorList>
            <person name="Hwang Y.J."/>
            <person name="Hwang C.Y."/>
        </authorList>
    </citation>
    <scope>NUCLEOTIDE SEQUENCE</scope>
    <source>
        <strain evidence="9">R106</strain>
    </source>
</reference>
<dbReference type="OrthoDB" id="9800167at2"/>
<dbReference type="Proteomes" id="UP000278855">
    <property type="component" value="Unassembled WGS sequence"/>
</dbReference>
<dbReference type="KEGG" id="spsr:EGC80_01295"/>
<dbReference type="Pfam" id="PF07992">
    <property type="entry name" value="Pyr_redox_2"/>
    <property type="match status" value="1"/>
</dbReference>
<name>A0A3N4DB07_9GAMM</name>
<dbReference type="InterPro" id="IPR001763">
    <property type="entry name" value="Rhodanese-like_dom"/>
</dbReference>
<evidence type="ECO:0000313" key="9">
    <source>
        <dbReference type="EMBL" id="RPA23063.1"/>
    </source>
</evidence>
<evidence type="ECO:0000313" key="10">
    <source>
        <dbReference type="Proteomes" id="UP000273778"/>
    </source>
</evidence>
<dbReference type="InterPro" id="IPR016156">
    <property type="entry name" value="FAD/NAD-linked_Rdtase_dimer_sf"/>
</dbReference>
<comment type="cofactor">
    <cofactor evidence="1">
        <name>FAD</name>
        <dbReference type="ChEBI" id="CHEBI:57692"/>
    </cofactor>
</comment>
<dbReference type="InterPro" id="IPR023753">
    <property type="entry name" value="FAD/NAD-binding_dom"/>
</dbReference>
<evidence type="ECO:0000313" key="8">
    <source>
        <dbReference type="EMBL" id="AZG33693.1"/>
    </source>
</evidence>
<dbReference type="PRINTS" id="PR00411">
    <property type="entry name" value="PNDRDTASEI"/>
</dbReference>
<evidence type="ECO:0000256" key="3">
    <source>
        <dbReference type="ARBA" id="ARBA00022630"/>
    </source>
</evidence>
<dbReference type="PRINTS" id="PR00368">
    <property type="entry name" value="FADPNR"/>
</dbReference>
<dbReference type="SUPFAM" id="SSF51905">
    <property type="entry name" value="FAD/NAD(P)-binding domain"/>
    <property type="match status" value="2"/>
</dbReference>
<evidence type="ECO:0000313" key="11">
    <source>
        <dbReference type="Proteomes" id="UP000278855"/>
    </source>
</evidence>
<dbReference type="EMBL" id="CP034073">
    <property type="protein sequence ID" value="AZG33693.1"/>
    <property type="molecule type" value="Genomic_DNA"/>
</dbReference>
<dbReference type="SUPFAM" id="SSF52821">
    <property type="entry name" value="Rhodanese/Cell cycle control phosphatase"/>
    <property type="match status" value="1"/>
</dbReference>
<dbReference type="InterPro" id="IPR050260">
    <property type="entry name" value="FAD-bd_OxRdtase"/>
</dbReference>
<keyword evidence="3" id="KW-0285">Flavoprotein</keyword>
<dbReference type="AlphaFoldDB" id="A0A3N4DB07"/>
<dbReference type="Pfam" id="PF02852">
    <property type="entry name" value="Pyr_redox_dim"/>
    <property type="match status" value="1"/>
</dbReference>
<sequence>MTKIVIIGGVAGGASAAARARRVSETAEIIMLERGEFVSFANCGLPYHISGEIESRDALLLQTPESFKSRFNVDVRVFNEVIAIDRQAKRLNIRNHITHEIYQESYDKLLLSPGASPIKPPISGINNQFVHSLRNIPDMDRVLANLVLHKPKHATVVGGGFIGLEMVEALRHRGLEVSLLELADQVMGPVDIEMANILHQKLVDNKVDLRLKTGLTAVNECQIQLAEADITDDYDKPVPPHSHLQLTLSDNSTLATDLVILAIGVKPETSLASECGLVLGPLGGIRVDAGMRTSDADIYAVGDAIETADFVSGNPSLVPLAGPANRQGRLAADNMLGGDRLYRATQGTAICKLFDMAIASTGLNEKSLLRQAIPFEKIYVHTASHASYYPGAHPITLKLLFCPDNGRILGAQAAGIDGVDKRIDVLAVAQRAGMTVYDLADLELTYAPPFGSARDVVNQAGMVAANVLLGDEVTCHTQDLQALTATQIIVDVRNPGELTAVGAIDNAINIPLPQLRDRLNELPKDKELLLLCQVGLRGHVACRMLVQHGFKARNLSGGYKTYQMVNARF</sequence>
<dbReference type="PANTHER" id="PTHR43429">
    <property type="entry name" value="PYRIDINE NUCLEOTIDE-DISULFIDE OXIDOREDUCTASE DOMAIN-CONTAINING"/>
    <property type="match status" value="1"/>
</dbReference>
<evidence type="ECO:0000256" key="5">
    <source>
        <dbReference type="ARBA" id="ARBA00023002"/>
    </source>
</evidence>
<reference evidence="8 10" key="1">
    <citation type="submission" date="2018-11" db="EMBL/GenBank/DDBJ databases">
        <title>Shewanella sp. M2.</title>
        <authorList>
            <person name="Hwang Y.J."/>
            <person name="Hwang C.Y."/>
        </authorList>
    </citation>
    <scope>NUCLEOTIDE SEQUENCE [LARGE SCALE GENOMIC DNA]</scope>
    <source>
        <strain evidence="8 10">M2</strain>
    </source>
</reference>
<evidence type="ECO:0000256" key="4">
    <source>
        <dbReference type="ARBA" id="ARBA00022827"/>
    </source>
</evidence>
<keyword evidence="10" id="KW-1185">Reference proteome</keyword>
<dbReference type="Gene3D" id="3.50.50.60">
    <property type="entry name" value="FAD/NAD(P)-binding domain"/>
    <property type="match status" value="2"/>
</dbReference>
<dbReference type="SUPFAM" id="SSF55424">
    <property type="entry name" value="FAD/NAD-linked reductases, dimerisation (C-terminal) domain"/>
    <property type="match status" value="1"/>
</dbReference>
<dbReference type="EMBL" id="RKKB01000021">
    <property type="protein sequence ID" value="RPA23063.1"/>
    <property type="molecule type" value="Genomic_DNA"/>
</dbReference>
<feature type="domain" description="Rhodanese" evidence="7">
    <location>
        <begin position="483"/>
        <end position="567"/>
    </location>
</feature>
<keyword evidence="6" id="KW-0676">Redox-active center</keyword>
<accession>A0A3N4DB07</accession>
<dbReference type="InterPro" id="IPR036188">
    <property type="entry name" value="FAD/NAD-bd_sf"/>
</dbReference>
<dbReference type="RefSeq" id="WP_124014015.1">
    <property type="nucleotide sequence ID" value="NZ_CP034073.1"/>
</dbReference>
<dbReference type="SMART" id="SM00450">
    <property type="entry name" value="RHOD"/>
    <property type="match status" value="1"/>
</dbReference>
<dbReference type="InterPro" id="IPR036873">
    <property type="entry name" value="Rhodanese-like_dom_sf"/>
</dbReference>
<dbReference type="Pfam" id="PF00581">
    <property type="entry name" value="Rhodanese"/>
    <property type="match status" value="1"/>
</dbReference>
<reference evidence="11" key="2">
    <citation type="submission" date="2018-11" db="EMBL/GenBank/DDBJ databases">
        <title>Shewanella sp. R106.</title>
        <authorList>
            <person name="Hwang Y.J."/>
            <person name="Hwang C.Y."/>
        </authorList>
    </citation>
    <scope>NUCLEOTIDE SEQUENCE [LARGE SCALE GENOMIC DNA]</scope>
    <source>
        <strain evidence="11">R106</strain>
    </source>
</reference>
<evidence type="ECO:0000256" key="1">
    <source>
        <dbReference type="ARBA" id="ARBA00001974"/>
    </source>
</evidence>
<dbReference type="Proteomes" id="UP000273778">
    <property type="component" value="Chromosome"/>
</dbReference>
<evidence type="ECO:0000256" key="2">
    <source>
        <dbReference type="ARBA" id="ARBA00009130"/>
    </source>
</evidence>
<keyword evidence="5" id="KW-0560">Oxidoreductase</keyword>
<evidence type="ECO:0000256" key="6">
    <source>
        <dbReference type="ARBA" id="ARBA00023284"/>
    </source>
</evidence>
<dbReference type="PANTHER" id="PTHR43429:SF1">
    <property type="entry name" value="NAD(P)H SULFUR OXIDOREDUCTASE (COA-DEPENDENT)"/>
    <property type="match status" value="1"/>
</dbReference>
<evidence type="ECO:0000259" key="7">
    <source>
        <dbReference type="PROSITE" id="PS50206"/>
    </source>
</evidence>
<protein>
    <submittedName>
        <fullName evidence="9">CoA-disulfide reductase</fullName>
    </submittedName>
</protein>
<dbReference type="GO" id="GO:0016491">
    <property type="term" value="F:oxidoreductase activity"/>
    <property type="evidence" value="ECO:0007669"/>
    <property type="project" value="UniProtKB-KW"/>
</dbReference>
<dbReference type="InterPro" id="IPR004099">
    <property type="entry name" value="Pyr_nucl-diS_OxRdtase_dimer"/>
</dbReference>
<keyword evidence="4" id="KW-0274">FAD</keyword>
<organism evidence="9 11">
    <name type="scientific">Shewanella psychromarinicola</name>
    <dbReference type="NCBI Taxonomy" id="2487742"/>
    <lineage>
        <taxon>Bacteria</taxon>
        <taxon>Pseudomonadati</taxon>
        <taxon>Pseudomonadota</taxon>
        <taxon>Gammaproteobacteria</taxon>
        <taxon>Alteromonadales</taxon>
        <taxon>Shewanellaceae</taxon>
        <taxon>Shewanella</taxon>
    </lineage>
</organism>
<dbReference type="PROSITE" id="PS50206">
    <property type="entry name" value="RHODANESE_3"/>
    <property type="match status" value="1"/>
</dbReference>
<gene>
    <name evidence="9" type="ORF">EGC77_19760</name>
    <name evidence="8" type="ORF">EGC80_01295</name>
</gene>
<proteinExistence type="inferred from homology"/>